<evidence type="ECO:0000256" key="4">
    <source>
        <dbReference type="ARBA" id="ARBA00022989"/>
    </source>
</evidence>
<evidence type="ECO:0000256" key="6">
    <source>
        <dbReference type="SAM" id="Phobius"/>
    </source>
</evidence>
<sequence>MTKLGQVNALQILHFAVFEIFLTILVCYVLAVAFGHVPIWLPMISDCAVKSPEKYFFRIGVVFGASLIGIQSFIVYYANKDKQYSFFELLLALIGSVSVGIVGVVNEEENPPIHLTFALIFFLCYDLYMVLSLLAYCIKKPSILFSLKTVCTIVGAIVGIRLIIVYAKSEAVEPVCEWINAFAIMGFIWSYMLMDDIEIIEVKVEGKRKTQ</sequence>
<feature type="transmembrane region" description="Helical" evidence="6">
    <location>
        <begin position="145"/>
        <end position="166"/>
    </location>
</feature>
<protein>
    <recommendedName>
        <fullName evidence="7">CWH43-like N-terminal domain-containing protein</fullName>
    </recommendedName>
</protein>
<keyword evidence="9" id="KW-1185">Reference proteome</keyword>
<keyword evidence="5 6" id="KW-0472">Membrane</keyword>
<evidence type="ECO:0000259" key="7">
    <source>
        <dbReference type="Pfam" id="PF10277"/>
    </source>
</evidence>
<reference evidence="8" key="2">
    <citation type="submission" date="2017-05" db="UniProtKB">
        <authorList>
            <consortium name="EnsemblMetazoa"/>
        </authorList>
    </citation>
    <scope>IDENTIFICATION</scope>
</reference>
<dbReference type="AlphaFoldDB" id="A0A1X7UN45"/>
<feature type="domain" description="CWH43-like N-terminal" evidence="7">
    <location>
        <begin position="16"/>
        <end position="192"/>
    </location>
</feature>
<dbReference type="Pfam" id="PF10277">
    <property type="entry name" value="Frag1"/>
    <property type="match status" value="1"/>
</dbReference>
<evidence type="ECO:0000313" key="8">
    <source>
        <dbReference type="EnsemblMetazoa" id="Aqu2.1.29410_001"/>
    </source>
</evidence>
<dbReference type="GO" id="GO:0012505">
    <property type="term" value="C:endomembrane system"/>
    <property type="evidence" value="ECO:0007669"/>
    <property type="project" value="UniProtKB-SubCell"/>
</dbReference>
<evidence type="ECO:0000256" key="5">
    <source>
        <dbReference type="ARBA" id="ARBA00023136"/>
    </source>
</evidence>
<feature type="transmembrane region" description="Helical" evidence="6">
    <location>
        <begin position="85"/>
        <end position="105"/>
    </location>
</feature>
<evidence type="ECO:0000256" key="1">
    <source>
        <dbReference type="ARBA" id="ARBA00004127"/>
    </source>
</evidence>
<keyword evidence="4 6" id="KW-1133">Transmembrane helix</keyword>
<proteinExistence type="inferred from homology"/>
<gene>
    <name evidence="8" type="primary">100640753</name>
</gene>
<name>A0A1X7UN45_AMPQE</name>
<dbReference type="InParanoid" id="A0A1X7UN45"/>
<dbReference type="PANTHER" id="PTHR21324">
    <property type="entry name" value="FASTING-INDUCIBLE INTEGRAL MEMBRANE PROTEIN TM6P1-RELATED"/>
    <property type="match status" value="1"/>
</dbReference>
<evidence type="ECO:0000256" key="2">
    <source>
        <dbReference type="ARBA" id="ARBA00006565"/>
    </source>
</evidence>
<feature type="transmembrane region" description="Helical" evidence="6">
    <location>
        <begin position="117"/>
        <end position="138"/>
    </location>
</feature>
<accession>A0A1X7UN45</accession>
<feature type="transmembrane region" description="Helical" evidence="6">
    <location>
        <begin position="55"/>
        <end position="78"/>
    </location>
</feature>
<organism evidence="8">
    <name type="scientific">Amphimedon queenslandica</name>
    <name type="common">Sponge</name>
    <dbReference type="NCBI Taxonomy" id="400682"/>
    <lineage>
        <taxon>Eukaryota</taxon>
        <taxon>Metazoa</taxon>
        <taxon>Porifera</taxon>
        <taxon>Demospongiae</taxon>
        <taxon>Heteroscleromorpha</taxon>
        <taxon>Haplosclerida</taxon>
        <taxon>Niphatidae</taxon>
        <taxon>Amphimedon</taxon>
    </lineage>
</organism>
<evidence type="ECO:0000256" key="3">
    <source>
        <dbReference type="ARBA" id="ARBA00022692"/>
    </source>
</evidence>
<dbReference type="EnsemblMetazoa" id="XM_019997601.1">
    <property type="protein sequence ID" value="XP_019853160.1"/>
    <property type="gene ID" value="LOC100640753"/>
</dbReference>
<dbReference type="KEGG" id="aqu:100640753"/>
<dbReference type="EnsemblMetazoa" id="Aqu2.1.29410_001">
    <property type="protein sequence ID" value="Aqu2.1.29410_001"/>
    <property type="gene ID" value="Aqu2.1.29410"/>
</dbReference>
<dbReference type="Proteomes" id="UP000007879">
    <property type="component" value="Unassembled WGS sequence"/>
</dbReference>
<dbReference type="PANTHER" id="PTHR21324:SF2">
    <property type="entry name" value="EG:22E5.9 PROTEIN"/>
    <property type="match status" value="1"/>
</dbReference>
<dbReference type="InterPro" id="IPR050911">
    <property type="entry name" value="DRAM/TMEM150_Autophagy_Mod"/>
</dbReference>
<dbReference type="InterPro" id="IPR019402">
    <property type="entry name" value="CWH43_N"/>
</dbReference>
<feature type="transmembrane region" description="Helical" evidence="6">
    <location>
        <begin position="12"/>
        <end position="35"/>
    </location>
</feature>
<evidence type="ECO:0000313" key="9">
    <source>
        <dbReference type="Proteomes" id="UP000007879"/>
    </source>
</evidence>
<comment type="similarity">
    <text evidence="2">Belongs to the DRAM/TMEM150 family.</text>
</comment>
<feature type="transmembrane region" description="Helical" evidence="6">
    <location>
        <begin position="178"/>
        <end position="194"/>
    </location>
</feature>
<keyword evidence="3 6" id="KW-0812">Transmembrane</keyword>
<comment type="subcellular location">
    <subcellularLocation>
        <location evidence="1">Endomembrane system</location>
        <topology evidence="1">Multi-pass membrane protein</topology>
    </subcellularLocation>
</comment>
<reference evidence="9" key="1">
    <citation type="journal article" date="2010" name="Nature">
        <title>The Amphimedon queenslandica genome and the evolution of animal complexity.</title>
        <authorList>
            <person name="Srivastava M."/>
            <person name="Simakov O."/>
            <person name="Chapman J."/>
            <person name="Fahey B."/>
            <person name="Gauthier M.E."/>
            <person name="Mitros T."/>
            <person name="Richards G.S."/>
            <person name="Conaco C."/>
            <person name="Dacre M."/>
            <person name="Hellsten U."/>
            <person name="Larroux C."/>
            <person name="Putnam N.H."/>
            <person name="Stanke M."/>
            <person name="Adamska M."/>
            <person name="Darling A."/>
            <person name="Degnan S.M."/>
            <person name="Oakley T.H."/>
            <person name="Plachetzki D.C."/>
            <person name="Zhai Y."/>
            <person name="Adamski M."/>
            <person name="Calcino A."/>
            <person name="Cummins S.F."/>
            <person name="Goodstein D.M."/>
            <person name="Harris C."/>
            <person name="Jackson D.J."/>
            <person name="Leys S.P."/>
            <person name="Shu S."/>
            <person name="Woodcroft B.J."/>
            <person name="Vervoort M."/>
            <person name="Kosik K.S."/>
            <person name="Manning G."/>
            <person name="Degnan B.M."/>
            <person name="Rokhsar D.S."/>
        </authorList>
    </citation>
    <scope>NUCLEOTIDE SEQUENCE [LARGE SCALE GENOMIC DNA]</scope>
</reference>